<organism evidence="3 4">
    <name type="scientific">Tumebacillus flagellatus</name>
    <dbReference type="NCBI Taxonomy" id="1157490"/>
    <lineage>
        <taxon>Bacteria</taxon>
        <taxon>Bacillati</taxon>
        <taxon>Bacillota</taxon>
        <taxon>Bacilli</taxon>
        <taxon>Bacillales</taxon>
        <taxon>Alicyclobacillaceae</taxon>
        <taxon>Tumebacillus</taxon>
    </lineage>
</organism>
<evidence type="ECO:0000259" key="2">
    <source>
        <dbReference type="PROSITE" id="PS50943"/>
    </source>
</evidence>
<dbReference type="InterPro" id="IPR011990">
    <property type="entry name" value="TPR-like_helical_dom_sf"/>
</dbReference>
<feature type="domain" description="HTH cro/C1-type" evidence="2">
    <location>
        <begin position="11"/>
        <end position="64"/>
    </location>
</feature>
<dbReference type="eggNOG" id="COG1396">
    <property type="taxonomic scope" value="Bacteria"/>
</dbReference>
<keyword evidence="1" id="KW-0238">DNA-binding</keyword>
<evidence type="ECO:0000313" key="3">
    <source>
        <dbReference type="EMBL" id="KEO81396.1"/>
    </source>
</evidence>
<dbReference type="STRING" id="1157490.EL26_20895"/>
<dbReference type="Pfam" id="PF01381">
    <property type="entry name" value="HTH_3"/>
    <property type="match status" value="1"/>
</dbReference>
<dbReference type="Gene3D" id="1.25.40.10">
    <property type="entry name" value="Tetratricopeptide repeat domain"/>
    <property type="match status" value="2"/>
</dbReference>
<dbReference type="OrthoDB" id="2470999at2"/>
<dbReference type="RefSeq" id="WP_038093242.1">
    <property type="nucleotide sequence ID" value="NZ_JMIR01000038.1"/>
</dbReference>
<evidence type="ECO:0000256" key="1">
    <source>
        <dbReference type="ARBA" id="ARBA00023125"/>
    </source>
</evidence>
<proteinExistence type="predicted"/>
<protein>
    <recommendedName>
        <fullName evidence="2">HTH cro/C1-type domain-containing protein</fullName>
    </recommendedName>
</protein>
<reference evidence="3 4" key="1">
    <citation type="journal article" date="2013" name="Int. J. Syst. Evol. Microbiol.">
        <title>Tumebacillus flagellatus sp. nov., an alpha-amylase/pullulanase-producing bacterium isolated from cassava wastewater.</title>
        <authorList>
            <person name="Wang Q."/>
            <person name="Xie N."/>
            <person name="Qin Y."/>
            <person name="Shen N."/>
            <person name="Zhu J."/>
            <person name="Mi H."/>
            <person name="Huang R."/>
        </authorList>
    </citation>
    <scope>NUCLEOTIDE SEQUENCE [LARGE SCALE GENOMIC DNA]</scope>
    <source>
        <strain evidence="3 4">GST4</strain>
    </source>
</reference>
<dbReference type="PANTHER" id="PTHR46797">
    <property type="entry name" value="HTH-TYPE TRANSCRIPTIONAL REGULATOR"/>
    <property type="match status" value="1"/>
</dbReference>
<dbReference type="EMBL" id="JMIR01000038">
    <property type="protein sequence ID" value="KEO81396.1"/>
    <property type="molecule type" value="Genomic_DNA"/>
</dbReference>
<dbReference type="GO" id="GO:0003677">
    <property type="term" value="F:DNA binding"/>
    <property type="evidence" value="ECO:0007669"/>
    <property type="project" value="UniProtKB-KW"/>
</dbReference>
<dbReference type="InterPro" id="IPR010982">
    <property type="entry name" value="Lambda_DNA-bd_dom_sf"/>
</dbReference>
<keyword evidence="4" id="KW-1185">Reference proteome</keyword>
<dbReference type="CDD" id="cd00093">
    <property type="entry name" value="HTH_XRE"/>
    <property type="match status" value="1"/>
</dbReference>
<dbReference type="GO" id="GO:0005829">
    <property type="term" value="C:cytosol"/>
    <property type="evidence" value="ECO:0007669"/>
    <property type="project" value="TreeGrafter"/>
</dbReference>
<dbReference type="GO" id="GO:0003700">
    <property type="term" value="F:DNA-binding transcription factor activity"/>
    <property type="evidence" value="ECO:0007669"/>
    <property type="project" value="TreeGrafter"/>
</dbReference>
<sequence length="432" mass="49133">MSNTETLGQRIRACRLRKGLTQTELAKGIVTPSMLSQVESERANPSHYVLQKIAERLEVPLEDLLENTTSNLNFISRFQMAKAMIANEQYSGALQLLYELAEESSVRIEPFEVAYNLVFCLIQLEMLEEAKHRLDQLSNQVRWLAGVTTHFRLHYLYGVYEMHRRCYPLAEYHFLQVLNDPNVSSMTDKKFLASIQMDLGKAQQRQGKLQESLKTFHQTSETLQYLDNLKELGDLYLEMAKTCLQSQQLEESVQFASRAVLCSETAQNAFQQLMTKMSVAVIRASTGNTAGVEQELRQIADDLLNMKKPVEAGIALAELSKVQVEHGKLDQAFDTSQGAKNLLPSNHEHFALALRVQAKIAQARNQIDFASKLFKQSADCYKLVGCFNEYEQTMKELSAHFAKFNDPLRAYHTISEMLECNSKTRESRGIVL</sequence>
<dbReference type="InterPro" id="IPR050807">
    <property type="entry name" value="TransReg_Diox_bact_type"/>
</dbReference>
<dbReference type="Proteomes" id="UP000027931">
    <property type="component" value="Unassembled WGS sequence"/>
</dbReference>
<dbReference type="PROSITE" id="PS50943">
    <property type="entry name" value="HTH_CROC1"/>
    <property type="match status" value="1"/>
</dbReference>
<dbReference type="Gene3D" id="1.10.260.40">
    <property type="entry name" value="lambda repressor-like DNA-binding domains"/>
    <property type="match status" value="1"/>
</dbReference>
<evidence type="ECO:0000313" key="4">
    <source>
        <dbReference type="Proteomes" id="UP000027931"/>
    </source>
</evidence>
<dbReference type="SUPFAM" id="SSF47413">
    <property type="entry name" value="lambda repressor-like DNA-binding domains"/>
    <property type="match status" value="1"/>
</dbReference>
<dbReference type="InterPro" id="IPR001387">
    <property type="entry name" value="Cro/C1-type_HTH"/>
</dbReference>
<dbReference type="SUPFAM" id="SSF48452">
    <property type="entry name" value="TPR-like"/>
    <property type="match status" value="1"/>
</dbReference>
<dbReference type="PANTHER" id="PTHR46797:SF1">
    <property type="entry name" value="METHYLPHOSPHONATE SYNTHASE"/>
    <property type="match status" value="1"/>
</dbReference>
<name>A0A074LGN5_9BACL</name>
<dbReference type="AlphaFoldDB" id="A0A074LGN5"/>
<comment type="caution">
    <text evidence="3">The sequence shown here is derived from an EMBL/GenBank/DDBJ whole genome shotgun (WGS) entry which is preliminary data.</text>
</comment>
<gene>
    <name evidence="3" type="ORF">EL26_20895</name>
</gene>
<accession>A0A074LGN5</accession>
<dbReference type="SMART" id="SM00530">
    <property type="entry name" value="HTH_XRE"/>
    <property type="match status" value="1"/>
</dbReference>